<keyword evidence="6" id="KW-0807">Transducer</keyword>
<evidence type="ECO:0000313" key="8">
    <source>
        <dbReference type="Proteomes" id="UP000478052"/>
    </source>
</evidence>
<keyword evidence="6 7" id="KW-0675">Receptor</keyword>
<feature type="transmembrane region" description="Helical" evidence="6">
    <location>
        <begin position="59"/>
        <end position="83"/>
    </location>
</feature>
<dbReference type="AlphaFoldDB" id="A0A6G0X675"/>
<keyword evidence="4 6" id="KW-1133">Transmembrane helix</keyword>
<reference evidence="7 8" key="1">
    <citation type="submission" date="2019-08" db="EMBL/GenBank/DDBJ databases">
        <title>Whole genome of Aphis craccivora.</title>
        <authorList>
            <person name="Voronova N.V."/>
            <person name="Shulinski R.S."/>
            <person name="Bandarenka Y.V."/>
            <person name="Zhorov D.G."/>
            <person name="Warner D."/>
        </authorList>
    </citation>
    <scope>NUCLEOTIDE SEQUENCE [LARGE SCALE GENOMIC DNA]</scope>
    <source>
        <strain evidence="7">180601</strain>
        <tissue evidence="7">Whole Body</tissue>
    </source>
</reference>
<evidence type="ECO:0000256" key="4">
    <source>
        <dbReference type="ARBA" id="ARBA00022989"/>
    </source>
</evidence>
<comment type="function">
    <text evidence="6">Gustatory receptor which mediates acceptance or avoidance behavior, depending on its substrates.</text>
</comment>
<dbReference type="Pfam" id="PF08395">
    <property type="entry name" value="7tm_7"/>
    <property type="match status" value="1"/>
</dbReference>
<evidence type="ECO:0000256" key="5">
    <source>
        <dbReference type="ARBA" id="ARBA00023136"/>
    </source>
</evidence>
<sequence length="312" mass="37174">MIEFDRKLTPFSTRLLSKQRSFSKRQWDIIFISFFLFFIVFTISHFYLETFKVTVDIFIIPLILFSPPFILDYVITSSLCYFLHNLHARFWSLNDLWECLPAELVVDHDQWTQNRIVFFMEKTRLLHSELCELLKKFTIGFGLLLLAFFTFSSISLLICIFVFITRLHIIVNEFIAEELFALIFNVVFHTQIFIFMMSIMVYVSFIEEQRTKIISYLRSYRISNLNIYVKKQIKMFLNQMSISGFDQITAFGLFNVNLDLVTSILALIITGMTTIIQMKHHLIIKKFYFNMFLSVKDRMKFSPKIEIIISRL</sequence>
<dbReference type="GO" id="GO:0005886">
    <property type="term" value="C:plasma membrane"/>
    <property type="evidence" value="ECO:0007669"/>
    <property type="project" value="UniProtKB-SubCell"/>
</dbReference>
<keyword evidence="2 6" id="KW-1003">Cell membrane</keyword>
<name>A0A6G0X675_APHCR</name>
<dbReference type="Proteomes" id="UP000478052">
    <property type="component" value="Unassembled WGS sequence"/>
</dbReference>
<comment type="similarity">
    <text evidence="6">Belongs to the insect chemoreceptor superfamily. Gustatory receptor (GR) family.</text>
</comment>
<dbReference type="OrthoDB" id="6625323at2759"/>
<feature type="transmembrane region" description="Helical" evidence="6">
    <location>
        <begin position="260"/>
        <end position="278"/>
    </location>
</feature>
<keyword evidence="5 6" id="KW-0472">Membrane</keyword>
<feature type="non-terminal residue" evidence="7">
    <location>
        <position position="312"/>
    </location>
</feature>
<feature type="transmembrane region" description="Helical" evidence="6">
    <location>
        <begin position="143"/>
        <end position="167"/>
    </location>
</feature>
<organism evidence="7 8">
    <name type="scientific">Aphis craccivora</name>
    <name type="common">Cowpea aphid</name>
    <dbReference type="NCBI Taxonomy" id="307492"/>
    <lineage>
        <taxon>Eukaryota</taxon>
        <taxon>Metazoa</taxon>
        <taxon>Ecdysozoa</taxon>
        <taxon>Arthropoda</taxon>
        <taxon>Hexapoda</taxon>
        <taxon>Insecta</taxon>
        <taxon>Pterygota</taxon>
        <taxon>Neoptera</taxon>
        <taxon>Paraneoptera</taxon>
        <taxon>Hemiptera</taxon>
        <taxon>Sternorrhyncha</taxon>
        <taxon>Aphidomorpha</taxon>
        <taxon>Aphidoidea</taxon>
        <taxon>Aphididae</taxon>
        <taxon>Aphidini</taxon>
        <taxon>Aphis</taxon>
        <taxon>Aphis</taxon>
    </lineage>
</organism>
<keyword evidence="8" id="KW-1185">Reference proteome</keyword>
<gene>
    <name evidence="7" type="ORF">FWK35_00021456</name>
</gene>
<comment type="subcellular location">
    <subcellularLocation>
        <location evidence="1 6">Cell membrane</location>
        <topology evidence="1 6">Multi-pass membrane protein</topology>
    </subcellularLocation>
</comment>
<evidence type="ECO:0000256" key="3">
    <source>
        <dbReference type="ARBA" id="ARBA00022692"/>
    </source>
</evidence>
<comment type="caution">
    <text evidence="7">The sequence shown here is derived from an EMBL/GenBank/DDBJ whole genome shotgun (WGS) entry which is preliminary data.</text>
</comment>
<comment type="caution">
    <text evidence="6">Lacks conserved residue(s) required for the propagation of feature annotation.</text>
</comment>
<keyword evidence="3 6" id="KW-0812">Transmembrane</keyword>
<accession>A0A6G0X675</accession>
<evidence type="ECO:0000256" key="6">
    <source>
        <dbReference type="RuleBase" id="RU363108"/>
    </source>
</evidence>
<dbReference type="GO" id="GO:0050909">
    <property type="term" value="P:sensory perception of taste"/>
    <property type="evidence" value="ECO:0007669"/>
    <property type="project" value="InterPro"/>
</dbReference>
<evidence type="ECO:0000256" key="2">
    <source>
        <dbReference type="ARBA" id="ARBA00022475"/>
    </source>
</evidence>
<dbReference type="GO" id="GO:0007165">
    <property type="term" value="P:signal transduction"/>
    <property type="evidence" value="ECO:0007669"/>
    <property type="project" value="UniProtKB-KW"/>
</dbReference>
<evidence type="ECO:0000313" key="7">
    <source>
        <dbReference type="EMBL" id="KAF0735375.1"/>
    </source>
</evidence>
<protein>
    <recommendedName>
        <fullName evidence="6">Gustatory receptor</fullName>
    </recommendedName>
</protein>
<dbReference type="EMBL" id="VUJU01008114">
    <property type="protein sequence ID" value="KAF0735375.1"/>
    <property type="molecule type" value="Genomic_DNA"/>
</dbReference>
<feature type="transmembrane region" description="Helical" evidence="6">
    <location>
        <begin position="179"/>
        <end position="205"/>
    </location>
</feature>
<proteinExistence type="inferred from homology"/>
<evidence type="ECO:0000256" key="1">
    <source>
        <dbReference type="ARBA" id="ARBA00004651"/>
    </source>
</evidence>
<dbReference type="InterPro" id="IPR013604">
    <property type="entry name" value="7TM_chemorcpt"/>
</dbReference>
<feature type="transmembrane region" description="Helical" evidence="6">
    <location>
        <begin position="27"/>
        <end position="47"/>
    </location>
</feature>